<dbReference type="InterPro" id="IPR009351">
    <property type="entry name" value="AlkZ-like"/>
</dbReference>
<proteinExistence type="predicted"/>
<dbReference type="OrthoDB" id="9787207at2"/>
<comment type="caution">
    <text evidence="1">The sequence shown here is derived from an EMBL/GenBank/DDBJ whole genome shotgun (WGS) entry which is preliminary data.</text>
</comment>
<reference evidence="1 2" key="1">
    <citation type="submission" date="2018-10" db="EMBL/GenBank/DDBJ databases">
        <title>Marmoricola sp. 4Q3S-7 whole genome shotgun sequence.</title>
        <authorList>
            <person name="Li F."/>
        </authorList>
    </citation>
    <scope>NUCLEOTIDE SEQUENCE [LARGE SCALE GENOMIC DNA]</scope>
    <source>
        <strain evidence="1 2">4Q3S-7</strain>
    </source>
</reference>
<evidence type="ECO:0000313" key="1">
    <source>
        <dbReference type="EMBL" id="RLV50748.1"/>
    </source>
</evidence>
<protein>
    <submittedName>
        <fullName evidence="1">Winged helix-turn-helix domain-containing protein</fullName>
    </submittedName>
</protein>
<dbReference type="RefSeq" id="WP_121804429.1">
    <property type="nucleotide sequence ID" value="NZ_RDBE01000001.1"/>
</dbReference>
<dbReference type="Pfam" id="PF06224">
    <property type="entry name" value="AlkZ-like"/>
    <property type="match status" value="1"/>
</dbReference>
<sequence>MIELTRAEARRVAVRAQLLGADRPGDLLEVVRHLFAVDVDAVRAVAPSQELVMWSRLGPAYAQGDLADALDTPALVELRGQVRAAEDIALYREEMARWPGTGALQPWQEHSAEWVEANDACRRDLLSRIADAGPTPARDLPDSCAVPWRSSGWSNAKNVVRLLDFMEARGEIAVAGHVKGRDRLWDLAERVYPDEPPVPLQEARAERGARRLRALGVARRGGPANPGEAMDLGEAGEACTVEGLRGRWRVDPAYLDQPLEPRVALLSPLDRLVFDRERMTDLFGFDYQLEMYKPAAKRRWGYYALPVLVGDRLIGKLDATADPKAGLLRVTALHEDEPFGDDVRGEVDAEIEALAAFLGLDRDDEPAR</sequence>
<keyword evidence="2" id="KW-1185">Reference proteome</keyword>
<dbReference type="AlphaFoldDB" id="A0A3L8P8E8"/>
<accession>A0A3L8P8E8</accession>
<dbReference type="PANTHER" id="PTHR30528">
    <property type="entry name" value="CYTOPLASMIC PROTEIN"/>
    <property type="match status" value="1"/>
</dbReference>
<organism evidence="1 2">
    <name type="scientific">Nocardioides mangrovicus</name>
    <dbReference type="NCBI Taxonomy" id="2478913"/>
    <lineage>
        <taxon>Bacteria</taxon>
        <taxon>Bacillati</taxon>
        <taxon>Actinomycetota</taxon>
        <taxon>Actinomycetes</taxon>
        <taxon>Propionibacteriales</taxon>
        <taxon>Nocardioidaceae</taxon>
        <taxon>Nocardioides</taxon>
    </lineage>
</organism>
<dbReference type="EMBL" id="RDBE01000001">
    <property type="protein sequence ID" value="RLV50748.1"/>
    <property type="molecule type" value="Genomic_DNA"/>
</dbReference>
<dbReference type="Proteomes" id="UP000281708">
    <property type="component" value="Unassembled WGS sequence"/>
</dbReference>
<gene>
    <name evidence="1" type="ORF">D9V37_01955</name>
</gene>
<name>A0A3L8P8E8_9ACTN</name>
<evidence type="ECO:0000313" key="2">
    <source>
        <dbReference type="Proteomes" id="UP000281708"/>
    </source>
</evidence>
<dbReference type="PANTHER" id="PTHR30528:SF0">
    <property type="entry name" value="CYTOPLASMIC PROTEIN"/>
    <property type="match status" value="1"/>
</dbReference>